<feature type="chain" id="PRO_5021989337" evidence="7">
    <location>
        <begin position="39"/>
        <end position="1060"/>
    </location>
</feature>
<dbReference type="KEGG" id="pnd:Pla175_39400"/>
<reference evidence="9 10" key="1">
    <citation type="submission" date="2019-02" db="EMBL/GenBank/DDBJ databases">
        <title>Deep-cultivation of Planctomycetes and their phenomic and genomic characterization uncovers novel biology.</title>
        <authorList>
            <person name="Wiegand S."/>
            <person name="Jogler M."/>
            <person name="Boedeker C."/>
            <person name="Pinto D."/>
            <person name="Vollmers J."/>
            <person name="Rivas-Marin E."/>
            <person name="Kohn T."/>
            <person name="Peeters S.H."/>
            <person name="Heuer A."/>
            <person name="Rast P."/>
            <person name="Oberbeckmann S."/>
            <person name="Bunk B."/>
            <person name="Jeske O."/>
            <person name="Meyerdierks A."/>
            <person name="Storesund J.E."/>
            <person name="Kallscheuer N."/>
            <person name="Luecker S."/>
            <person name="Lage O.M."/>
            <person name="Pohl T."/>
            <person name="Merkel B.J."/>
            <person name="Hornburger P."/>
            <person name="Mueller R.-W."/>
            <person name="Bruemmer F."/>
            <person name="Labrenz M."/>
            <person name="Spormann A.M."/>
            <person name="Op den Camp H."/>
            <person name="Overmann J."/>
            <person name="Amann R."/>
            <person name="Jetten M.S.M."/>
            <person name="Mascher T."/>
            <person name="Medema M.H."/>
            <person name="Devos D.P."/>
            <person name="Kaster A.-K."/>
            <person name="Ovreas L."/>
            <person name="Rohde M."/>
            <person name="Galperin M.Y."/>
            <person name="Jogler C."/>
        </authorList>
    </citation>
    <scope>NUCLEOTIDE SEQUENCE [LARGE SCALE GENOMIC DNA]</scope>
    <source>
        <strain evidence="9 10">Pla175</strain>
    </source>
</reference>
<dbReference type="PANTHER" id="PTHR12815">
    <property type="entry name" value="SORTING AND ASSEMBLY MACHINERY SAMM50 PROTEIN FAMILY MEMBER"/>
    <property type="match status" value="1"/>
</dbReference>
<evidence type="ECO:0000256" key="1">
    <source>
        <dbReference type="ARBA" id="ARBA00004370"/>
    </source>
</evidence>
<feature type="domain" description="POTRA" evidence="8">
    <location>
        <begin position="149"/>
        <end position="225"/>
    </location>
</feature>
<evidence type="ECO:0000313" key="9">
    <source>
        <dbReference type="EMBL" id="QDU90534.1"/>
    </source>
</evidence>
<dbReference type="InterPro" id="IPR010827">
    <property type="entry name" value="BamA/TamA_POTRA"/>
</dbReference>
<keyword evidence="3 7" id="KW-0732">Signal</keyword>
<evidence type="ECO:0000256" key="7">
    <source>
        <dbReference type="SAM" id="SignalP"/>
    </source>
</evidence>
<evidence type="ECO:0000313" key="10">
    <source>
        <dbReference type="Proteomes" id="UP000317429"/>
    </source>
</evidence>
<dbReference type="Pfam" id="PF07244">
    <property type="entry name" value="POTRA"/>
    <property type="match status" value="4"/>
</dbReference>
<dbReference type="Pfam" id="PF01103">
    <property type="entry name" value="Omp85"/>
    <property type="match status" value="1"/>
</dbReference>
<evidence type="ECO:0000256" key="6">
    <source>
        <dbReference type="SAM" id="MobiDB-lite"/>
    </source>
</evidence>
<gene>
    <name evidence="9" type="primary">bamA</name>
    <name evidence="9" type="ORF">Pla175_39400</name>
</gene>
<dbReference type="EMBL" id="CP036291">
    <property type="protein sequence ID" value="QDU90534.1"/>
    <property type="molecule type" value="Genomic_DNA"/>
</dbReference>
<keyword evidence="5" id="KW-0998">Cell outer membrane</keyword>
<comment type="subcellular location">
    <subcellularLocation>
        <location evidence="1">Membrane</location>
    </subcellularLocation>
</comment>
<keyword evidence="4" id="KW-0472">Membrane</keyword>
<dbReference type="AlphaFoldDB" id="A0A518DGD3"/>
<keyword evidence="10" id="KW-1185">Reference proteome</keyword>
<dbReference type="InterPro" id="IPR000184">
    <property type="entry name" value="Bac_surfAg_D15"/>
</dbReference>
<dbReference type="InterPro" id="IPR034746">
    <property type="entry name" value="POTRA"/>
</dbReference>
<accession>A0A518DGD3</accession>
<dbReference type="OrthoDB" id="231360at2"/>
<protein>
    <submittedName>
        <fullName evidence="9">Outer membrane protein assembly factor BamA</fullName>
    </submittedName>
</protein>
<evidence type="ECO:0000256" key="4">
    <source>
        <dbReference type="ARBA" id="ARBA00023136"/>
    </source>
</evidence>
<feature type="domain" description="POTRA" evidence="8">
    <location>
        <begin position="228"/>
        <end position="312"/>
    </location>
</feature>
<evidence type="ECO:0000256" key="3">
    <source>
        <dbReference type="ARBA" id="ARBA00022729"/>
    </source>
</evidence>
<evidence type="ECO:0000256" key="5">
    <source>
        <dbReference type="ARBA" id="ARBA00023237"/>
    </source>
</evidence>
<feature type="signal peptide" evidence="7">
    <location>
        <begin position="1"/>
        <end position="38"/>
    </location>
</feature>
<feature type="compositionally biased region" description="Gly residues" evidence="6">
    <location>
        <begin position="43"/>
        <end position="58"/>
    </location>
</feature>
<dbReference type="PANTHER" id="PTHR12815:SF47">
    <property type="entry name" value="TRANSLOCATION AND ASSEMBLY MODULE SUBUNIT TAMA"/>
    <property type="match status" value="1"/>
</dbReference>
<name>A0A518DGD3_9BACT</name>
<dbReference type="RefSeq" id="WP_145289212.1">
    <property type="nucleotide sequence ID" value="NZ_CP036291.1"/>
</dbReference>
<dbReference type="PROSITE" id="PS51779">
    <property type="entry name" value="POTRA"/>
    <property type="match status" value="3"/>
</dbReference>
<keyword evidence="2" id="KW-0812">Transmembrane</keyword>
<evidence type="ECO:0000256" key="2">
    <source>
        <dbReference type="ARBA" id="ARBA00022692"/>
    </source>
</evidence>
<feature type="region of interest" description="Disordered" evidence="6">
    <location>
        <begin position="470"/>
        <end position="494"/>
    </location>
</feature>
<organism evidence="9 10">
    <name type="scientific">Pirellulimonas nuda</name>
    <dbReference type="NCBI Taxonomy" id="2528009"/>
    <lineage>
        <taxon>Bacteria</taxon>
        <taxon>Pseudomonadati</taxon>
        <taxon>Planctomycetota</taxon>
        <taxon>Planctomycetia</taxon>
        <taxon>Pirellulales</taxon>
        <taxon>Lacipirellulaceae</taxon>
        <taxon>Pirellulimonas</taxon>
    </lineage>
</organism>
<sequence precursor="true">MNCRHEPYRCHPTAARVSRLRSVLAVAALLLAPAEILAQGGFGPGGGGSPSGGGGPLFGGEKQKKVVHGPSLAVTDEVVVDIRIEGNKTVPTARILGQMQTKVGRPYDPEAFKQDVRNLVSQQWLVDVRPLSESTEAGRVIVLRVVERPVIRYVEYLGNEGVSDRKLAKESGLKVGGAVDPFGVEQAKRRIEDYYQDQGFDRVEVSVIEGTQPSDQGVVFVISEGNKQKVWGVEFEGNTFLSDSRLKTKIKSKPGFLYLFGGKLNREELDADVNRLTEFYRSFGFFRARVGRLVEVNDGSSWATLRFVINEGQRYNVRTVRFMGNEKFTGDALASISKLPSGEPFEQAKMNADVEKLKEVYGSEGHIFADVRAEPVFLEQPGEIDLVYHIDEGKRFRIGRIFVHIEGDRPHTRIQTAINRLGMQPGDIADIRDIRDSERRLMASRLFNTDPSQGDPPRITFQIPEFQEEFTAEGERPTVRGQSPAPAPVQPANYQQTPTYRARGFGVYEVERPVLPPDGDEPIDVHLVYDKNGNLVPMPAAPVAPATAAPIIRGQSPAATSGWTNPPPPAAAAPASIYQQSLPPAAAPVYGGTLPAATDPASSYAGQGYAAPAAPQAYGAPASAYQTQPYQAQQIPSQPFAAQPAASQPGGVQPAQFVEPRHPQMLPPGVVGAPLTNPNQIPDRQDGGPFGIDPFSPVGNRSVDPYVDLTVRAGETQTGRFMVGVGVNSDAGVTGQILLDEQNFDWRRVPRSWQDWSDGTAFRGAGQHFRIEANPGTQVQRYAVSFQEPYLWDTPISLGLSGSYFQRQYRDWSEDRLGGRTSLGYQWTANDLSGSLSYRGEQIEIYDIPLGAPQELTEVLGTNQLHGFSARFANDTRDNPFLATQGHYLELTVEQVLGSFTYPRATIDARQYFLLNERPDHSGRHTVMLATQLGFTGANTPIYDHFFAGGYSTLRGFDFRGASPVKNGVEVGGEFQWLNTAQYMFPLTADDMIHGVAFCDFGTVEENVEIENLRVSPGVGLRITVPAMGPAPIALDFAWPIQYAPTDDREVFTFFIGFMR</sequence>
<dbReference type="Gene3D" id="3.10.20.310">
    <property type="entry name" value="membrane protein fhac"/>
    <property type="match status" value="5"/>
</dbReference>
<evidence type="ECO:0000259" key="8">
    <source>
        <dbReference type="PROSITE" id="PS51779"/>
    </source>
</evidence>
<feature type="domain" description="POTRA" evidence="8">
    <location>
        <begin position="315"/>
        <end position="393"/>
    </location>
</feature>
<proteinExistence type="predicted"/>
<feature type="region of interest" description="Disordered" evidence="6">
    <location>
        <begin position="43"/>
        <end position="63"/>
    </location>
</feature>
<dbReference type="GO" id="GO:0019867">
    <property type="term" value="C:outer membrane"/>
    <property type="evidence" value="ECO:0007669"/>
    <property type="project" value="InterPro"/>
</dbReference>
<dbReference type="InterPro" id="IPR039910">
    <property type="entry name" value="D15-like"/>
</dbReference>
<dbReference type="Proteomes" id="UP000317429">
    <property type="component" value="Chromosome"/>
</dbReference>
<dbReference type="Gene3D" id="2.40.160.50">
    <property type="entry name" value="membrane protein fhac: a member of the omp85/tpsb transporter family"/>
    <property type="match status" value="1"/>
</dbReference>